<feature type="region of interest" description="Disordered" evidence="2">
    <location>
        <begin position="51"/>
        <end position="79"/>
    </location>
</feature>
<gene>
    <name evidence="3" type="ORF">G2W53_027522</name>
</gene>
<feature type="coiled-coil region" evidence="1">
    <location>
        <begin position="142"/>
        <end position="176"/>
    </location>
</feature>
<evidence type="ECO:0000256" key="2">
    <source>
        <dbReference type="SAM" id="MobiDB-lite"/>
    </source>
</evidence>
<organism evidence="3 4">
    <name type="scientific">Senna tora</name>
    <dbReference type="NCBI Taxonomy" id="362788"/>
    <lineage>
        <taxon>Eukaryota</taxon>
        <taxon>Viridiplantae</taxon>
        <taxon>Streptophyta</taxon>
        <taxon>Embryophyta</taxon>
        <taxon>Tracheophyta</taxon>
        <taxon>Spermatophyta</taxon>
        <taxon>Magnoliopsida</taxon>
        <taxon>eudicotyledons</taxon>
        <taxon>Gunneridae</taxon>
        <taxon>Pentapetalae</taxon>
        <taxon>rosids</taxon>
        <taxon>fabids</taxon>
        <taxon>Fabales</taxon>
        <taxon>Fabaceae</taxon>
        <taxon>Caesalpinioideae</taxon>
        <taxon>Cassia clade</taxon>
        <taxon>Senna</taxon>
    </lineage>
</organism>
<proteinExistence type="predicted"/>
<protein>
    <submittedName>
        <fullName evidence="3">Uncharacterized protein</fullName>
    </submittedName>
</protein>
<evidence type="ECO:0000256" key="1">
    <source>
        <dbReference type="SAM" id="Coils"/>
    </source>
</evidence>
<dbReference type="AlphaFoldDB" id="A0A834WGP4"/>
<keyword evidence="4" id="KW-1185">Reference proteome</keyword>
<name>A0A834WGP4_9FABA</name>
<dbReference type="Proteomes" id="UP000634136">
    <property type="component" value="Unassembled WGS sequence"/>
</dbReference>
<evidence type="ECO:0000313" key="4">
    <source>
        <dbReference type="Proteomes" id="UP000634136"/>
    </source>
</evidence>
<sequence length="185" mass="20330">MINVPEVAYQEDEICEQYEVSIDNEDVNLCGDVGEGGVVEVIETEVDGMARGEGRGTITGVGRGGRGRNLSQNGGSFNDEIEETPIEVPVEVDDGENHVEEYVHQPTSNDHPNKEFKVEEEWLKGCIVGADGCSSIAFYTVISALTQRCLVLEEEVKNVTQEIDASQERAVILEEAFHNLNLDDD</sequence>
<keyword evidence="1" id="KW-0175">Coiled coil</keyword>
<accession>A0A834WGP4</accession>
<evidence type="ECO:0000313" key="3">
    <source>
        <dbReference type="EMBL" id="KAF7822067.1"/>
    </source>
</evidence>
<feature type="compositionally biased region" description="Gly residues" evidence="2">
    <location>
        <begin position="55"/>
        <end position="64"/>
    </location>
</feature>
<comment type="caution">
    <text evidence="3">The sequence shown here is derived from an EMBL/GenBank/DDBJ whole genome shotgun (WGS) entry which is preliminary data.</text>
</comment>
<dbReference type="EMBL" id="JAAIUW010000008">
    <property type="protein sequence ID" value="KAF7822067.1"/>
    <property type="molecule type" value="Genomic_DNA"/>
</dbReference>
<reference evidence="3" key="1">
    <citation type="submission" date="2020-09" db="EMBL/GenBank/DDBJ databases">
        <title>Genome-Enabled Discovery of Anthraquinone Biosynthesis in Senna tora.</title>
        <authorList>
            <person name="Kang S.-H."/>
            <person name="Pandey R.P."/>
            <person name="Lee C.-M."/>
            <person name="Sim J.-S."/>
            <person name="Jeong J.-T."/>
            <person name="Choi B.-S."/>
            <person name="Jung M."/>
            <person name="Ginzburg D."/>
            <person name="Zhao K."/>
            <person name="Won S.Y."/>
            <person name="Oh T.-J."/>
            <person name="Yu Y."/>
            <person name="Kim N.-H."/>
            <person name="Lee O.R."/>
            <person name="Lee T.-H."/>
            <person name="Bashyal P."/>
            <person name="Kim T.-S."/>
            <person name="Lee W.-H."/>
            <person name="Kawkins C."/>
            <person name="Kim C.-K."/>
            <person name="Kim J.S."/>
            <person name="Ahn B.O."/>
            <person name="Rhee S.Y."/>
            <person name="Sohng J.K."/>
        </authorList>
    </citation>
    <scope>NUCLEOTIDE SEQUENCE</scope>
    <source>
        <tissue evidence="3">Leaf</tissue>
    </source>
</reference>